<dbReference type="Pfam" id="PF04149">
    <property type="entry name" value="DUF397"/>
    <property type="match status" value="1"/>
</dbReference>
<dbReference type="InterPro" id="IPR007278">
    <property type="entry name" value="DUF397"/>
</dbReference>
<evidence type="ECO:0000313" key="3">
    <source>
        <dbReference type="EMBL" id="MQT02995.1"/>
    </source>
</evidence>
<keyword evidence="4" id="KW-1185">Reference proteome</keyword>
<reference evidence="3 4" key="1">
    <citation type="submission" date="2019-05" db="EMBL/GenBank/DDBJ databases">
        <title>Comparative genomics and metabolomics analyses of clavulanic acid producing Streptomyces species provides insight into specialized metabolism and evolution of beta-lactam biosynthetic gene clusters.</title>
        <authorList>
            <person name="Moore M.A."/>
            <person name="Cruz-Morales P."/>
            <person name="Barona Gomez F."/>
            <person name="Kapil T."/>
        </authorList>
    </citation>
    <scope>NUCLEOTIDE SEQUENCE [LARGE SCALE GENOMIC DNA]</scope>
    <source>
        <strain evidence="3 4">NRRL 5741</strain>
    </source>
</reference>
<evidence type="ECO:0000259" key="2">
    <source>
        <dbReference type="Pfam" id="PF04149"/>
    </source>
</evidence>
<dbReference type="AlphaFoldDB" id="A0A646KLA5"/>
<comment type="caution">
    <text evidence="3">The sequence shown here is derived from an EMBL/GenBank/DDBJ whole genome shotgun (WGS) entry which is preliminary data.</text>
</comment>
<sequence length="114" mass="12191">MLRLQSRRRVISLCFRTAHVDRLPSATGRSNVSSGIRGRDQPDSKGTPVTTDSPRWFKSSYSQQGGNCVEWAPATVSTTGVVPVRDSKCPTGPVLMVSADAFAGLVVLAQSAEL</sequence>
<evidence type="ECO:0000313" key="4">
    <source>
        <dbReference type="Proteomes" id="UP000419138"/>
    </source>
</evidence>
<protein>
    <submittedName>
        <fullName evidence="3">DUF397 domain-containing protein</fullName>
    </submittedName>
</protein>
<feature type="region of interest" description="Disordered" evidence="1">
    <location>
        <begin position="25"/>
        <end position="56"/>
    </location>
</feature>
<dbReference type="OrthoDB" id="4570646at2"/>
<evidence type="ECO:0000256" key="1">
    <source>
        <dbReference type="SAM" id="MobiDB-lite"/>
    </source>
</evidence>
<feature type="domain" description="DUF397" evidence="2">
    <location>
        <begin position="55"/>
        <end position="106"/>
    </location>
</feature>
<proteinExistence type="predicted"/>
<dbReference type="EMBL" id="VCLA01000160">
    <property type="protein sequence ID" value="MQT02995.1"/>
    <property type="molecule type" value="Genomic_DNA"/>
</dbReference>
<gene>
    <name evidence="3" type="ORF">FF041_23245</name>
</gene>
<dbReference type="Proteomes" id="UP000419138">
    <property type="component" value="Unassembled WGS sequence"/>
</dbReference>
<feature type="compositionally biased region" description="Polar residues" evidence="1">
    <location>
        <begin position="47"/>
        <end position="56"/>
    </location>
</feature>
<organism evidence="3 4">
    <name type="scientific">Streptomyces jumonjinensis</name>
    <dbReference type="NCBI Taxonomy" id="1945"/>
    <lineage>
        <taxon>Bacteria</taxon>
        <taxon>Bacillati</taxon>
        <taxon>Actinomycetota</taxon>
        <taxon>Actinomycetes</taxon>
        <taxon>Kitasatosporales</taxon>
        <taxon>Streptomycetaceae</taxon>
        <taxon>Streptomyces</taxon>
    </lineage>
</organism>
<name>A0A646KLA5_STRJU</name>
<accession>A0A646KLA5</accession>